<evidence type="ECO:0000313" key="1">
    <source>
        <dbReference type="EMBL" id="GFS04766.1"/>
    </source>
</evidence>
<gene>
    <name evidence="1" type="ORF">ElyMa_002919900</name>
</gene>
<organism evidence="1 2">
    <name type="scientific">Elysia marginata</name>
    <dbReference type="NCBI Taxonomy" id="1093978"/>
    <lineage>
        <taxon>Eukaryota</taxon>
        <taxon>Metazoa</taxon>
        <taxon>Spiralia</taxon>
        <taxon>Lophotrochozoa</taxon>
        <taxon>Mollusca</taxon>
        <taxon>Gastropoda</taxon>
        <taxon>Heterobranchia</taxon>
        <taxon>Euthyneura</taxon>
        <taxon>Panpulmonata</taxon>
        <taxon>Sacoglossa</taxon>
        <taxon>Placobranchoidea</taxon>
        <taxon>Plakobranchidae</taxon>
        <taxon>Elysia</taxon>
    </lineage>
</organism>
<name>A0AAV4I6P0_9GAST</name>
<dbReference type="EMBL" id="BMAT01006035">
    <property type="protein sequence ID" value="GFS04766.1"/>
    <property type="molecule type" value="Genomic_DNA"/>
</dbReference>
<dbReference type="Proteomes" id="UP000762676">
    <property type="component" value="Unassembled WGS sequence"/>
</dbReference>
<accession>A0AAV4I6P0</accession>
<keyword evidence="2" id="KW-1185">Reference proteome</keyword>
<evidence type="ECO:0000313" key="2">
    <source>
        <dbReference type="Proteomes" id="UP000762676"/>
    </source>
</evidence>
<protein>
    <submittedName>
        <fullName evidence="1">Uncharacterized protein</fullName>
    </submittedName>
</protein>
<sequence length="135" mass="14910">METNGAGRPFIFSTEPITDVAHTILSCTFDTLIMETNGAGRPFIFSTEPITDVAHIMHISTCLTPDFYSEHQYSCDECSLQFTLSRQNETSSSCGVLLCEASNISPSDARTRNVTRMSERGTLPGCLNAERYQDV</sequence>
<comment type="caution">
    <text evidence="1">The sequence shown here is derived from an EMBL/GenBank/DDBJ whole genome shotgun (WGS) entry which is preliminary data.</text>
</comment>
<dbReference type="AlphaFoldDB" id="A0AAV4I6P0"/>
<reference evidence="1 2" key="1">
    <citation type="journal article" date="2021" name="Elife">
        <title>Chloroplast acquisition without the gene transfer in kleptoplastic sea slugs, Plakobranchus ocellatus.</title>
        <authorList>
            <person name="Maeda T."/>
            <person name="Takahashi S."/>
            <person name="Yoshida T."/>
            <person name="Shimamura S."/>
            <person name="Takaki Y."/>
            <person name="Nagai Y."/>
            <person name="Toyoda A."/>
            <person name="Suzuki Y."/>
            <person name="Arimoto A."/>
            <person name="Ishii H."/>
            <person name="Satoh N."/>
            <person name="Nishiyama T."/>
            <person name="Hasebe M."/>
            <person name="Maruyama T."/>
            <person name="Minagawa J."/>
            <person name="Obokata J."/>
            <person name="Shigenobu S."/>
        </authorList>
    </citation>
    <scope>NUCLEOTIDE SEQUENCE [LARGE SCALE GENOMIC DNA]</scope>
</reference>
<proteinExistence type="predicted"/>